<gene>
    <name evidence="2" type="ORF">ET418_08105</name>
</gene>
<reference evidence="2 3" key="1">
    <citation type="submission" date="2019-04" db="EMBL/GenBank/DDBJ databases">
        <title>Geobacter ruber sp. nov., ferric-reducing bacteria isolated from paddy soil.</title>
        <authorList>
            <person name="Xu Z."/>
            <person name="Masuda Y."/>
            <person name="Itoh H."/>
            <person name="Senoo K."/>
        </authorList>
    </citation>
    <scope>NUCLEOTIDE SEQUENCE [LARGE SCALE GENOMIC DNA]</scope>
    <source>
        <strain evidence="2 3">Red88</strain>
    </source>
</reference>
<protein>
    <submittedName>
        <fullName evidence="2">C4-dicarboxylate ABC transporter substrate-binding protein</fullName>
    </submittedName>
</protein>
<feature type="transmembrane region" description="Helical" evidence="1">
    <location>
        <begin position="350"/>
        <end position="372"/>
    </location>
</feature>
<keyword evidence="3" id="KW-1185">Reference proteome</keyword>
<dbReference type="PANTHER" id="PTHR42941:SF1">
    <property type="entry name" value="SLL1037 PROTEIN"/>
    <property type="match status" value="1"/>
</dbReference>
<organism evidence="2 3">
    <name type="scientific">Oryzomonas rubra</name>
    <dbReference type="NCBI Taxonomy" id="2509454"/>
    <lineage>
        <taxon>Bacteria</taxon>
        <taxon>Pseudomonadati</taxon>
        <taxon>Thermodesulfobacteriota</taxon>
        <taxon>Desulfuromonadia</taxon>
        <taxon>Geobacterales</taxon>
        <taxon>Geobacteraceae</taxon>
        <taxon>Oryzomonas</taxon>
    </lineage>
</organism>
<keyword evidence="1" id="KW-0472">Membrane</keyword>
<sequence>MKHNYVSKIASFRPLSRLSGISLRDLVVSVGPLMLLTVIAIVAAYWLIRPAPPTTITIASGSKGSTFRITAEKYQKILARKGVTLKILPTEGSFDNLKKLNDPTIPVDVGFVQGGLSGGMELDKLVSLGSLFHEPLFLFYHSNAPVTLLSEFDGKRIAIGPEGSGTHALAMILLKANGIEPTGSTVLINVGGEEAAQALISGKIDAAFLMGDSATPPVIRKLLSATGIGLLNFVQADAYARRYPYLYKVNLPMGAFDFGKNVPPQDVSLIAPTVELVARESLHPALSDLLIETAREVHGGAKLLQHAGEFPAPLEHEYRISADARRYYTSGKSFFYRYLPFWLASLVDRLLVVVVPIVVLLIPGLKLVPALYNWRIRSRINRWYGILINLERDMLAQPSPDEREELLKKFDIIEANVNKMKIPLAYTEQFYVLRDHIDFVRHQYSKATA</sequence>
<comment type="caution">
    <text evidence="2">The sequence shown here is derived from an EMBL/GenBank/DDBJ whole genome shotgun (WGS) entry which is preliminary data.</text>
</comment>
<evidence type="ECO:0000313" key="2">
    <source>
        <dbReference type="EMBL" id="KAA0892155.1"/>
    </source>
</evidence>
<name>A0A5A9XI23_9BACT</name>
<dbReference type="EMBL" id="SRSD01000004">
    <property type="protein sequence ID" value="KAA0892155.1"/>
    <property type="molecule type" value="Genomic_DNA"/>
</dbReference>
<evidence type="ECO:0000256" key="1">
    <source>
        <dbReference type="SAM" id="Phobius"/>
    </source>
</evidence>
<dbReference type="SUPFAM" id="SSF53850">
    <property type="entry name" value="Periplasmic binding protein-like II"/>
    <property type="match status" value="1"/>
</dbReference>
<dbReference type="OrthoDB" id="237270at2"/>
<feature type="transmembrane region" description="Helical" evidence="1">
    <location>
        <begin position="21"/>
        <end position="48"/>
    </location>
</feature>
<proteinExistence type="predicted"/>
<evidence type="ECO:0000313" key="3">
    <source>
        <dbReference type="Proteomes" id="UP000324298"/>
    </source>
</evidence>
<dbReference type="InterPro" id="IPR011852">
    <property type="entry name" value="TRAP_TAXI"/>
</dbReference>
<dbReference type="PANTHER" id="PTHR42941">
    <property type="entry name" value="SLL1037 PROTEIN"/>
    <property type="match status" value="1"/>
</dbReference>
<dbReference type="Pfam" id="PF16868">
    <property type="entry name" value="NMT1_3"/>
    <property type="match status" value="1"/>
</dbReference>
<accession>A0A5A9XI23</accession>
<dbReference type="Gene3D" id="3.40.190.10">
    <property type="entry name" value="Periplasmic binding protein-like II"/>
    <property type="match status" value="2"/>
</dbReference>
<dbReference type="AlphaFoldDB" id="A0A5A9XI23"/>
<keyword evidence="1" id="KW-1133">Transmembrane helix</keyword>
<dbReference type="Proteomes" id="UP000324298">
    <property type="component" value="Unassembled WGS sequence"/>
</dbReference>
<keyword evidence="1" id="KW-0812">Transmembrane</keyword>